<accession>A0A380ZUA3</accession>
<protein>
    <submittedName>
        <fullName evidence="2">Uncharacterized protein</fullName>
    </submittedName>
</protein>
<dbReference type="RefSeq" id="WP_002664780.1">
    <property type="nucleotide sequence ID" value="NZ_UFTJ01000003.1"/>
</dbReference>
<organism evidence="2 3">
    <name type="scientific">Bergeyella zoohelcum</name>
    <dbReference type="NCBI Taxonomy" id="1015"/>
    <lineage>
        <taxon>Bacteria</taxon>
        <taxon>Pseudomonadati</taxon>
        <taxon>Bacteroidota</taxon>
        <taxon>Flavobacteriia</taxon>
        <taxon>Flavobacteriales</taxon>
        <taxon>Weeksellaceae</taxon>
        <taxon>Bergeyella</taxon>
    </lineage>
</organism>
<evidence type="ECO:0000313" key="2">
    <source>
        <dbReference type="EMBL" id="SUV52358.1"/>
    </source>
</evidence>
<dbReference type="Proteomes" id="UP000255515">
    <property type="component" value="Unassembled WGS sequence"/>
</dbReference>
<feature type="chain" id="PRO_5016615333" evidence="1">
    <location>
        <begin position="19"/>
        <end position="187"/>
    </location>
</feature>
<proteinExistence type="predicted"/>
<keyword evidence="1" id="KW-0732">Signal</keyword>
<reference evidence="2 3" key="1">
    <citation type="submission" date="2018-06" db="EMBL/GenBank/DDBJ databases">
        <authorList>
            <consortium name="Pathogen Informatics"/>
            <person name="Doyle S."/>
        </authorList>
    </citation>
    <scope>NUCLEOTIDE SEQUENCE [LARGE SCALE GENOMIC DNA]</scope>
    <source>
        <strain evidence="2 3">NCTC11661</strain>
    </source>
</reference>
<evidence type="ECO:0000256" key="1">
    <source>
        <dbReference type="SAM" id="SignalP"/>
    </source>
</evidence>
<dbReference type="EMBL" id="UFTJ01000003">
    <property type="protein sequence ID" value="SUV52358.1"/>
    <property type="molecule type" value="Genomic_DNA"/>
</dbReference>
<sequence length="187" mass="20286">MKKTIILSAICLAQSVFSQIAIGGKGSVSSASVSIEFNDNDADRSNNKRGLVLPWVTSVQAVENGATAAGRTLVNGTLIFDTSDKKVKLKKPTGWEDLTLSTSGIVDTSLQDNRTEDPKAKVSVGTTQSNVDGILVLEDNNKAMMLPIVNSYEDIISPEPGTMVFDFPKHLLCFYNGKEWTFWAPSR</sequence>
<feature type="signal peptide" evidence="1">
    <location>
        <begin position="1"/>
        <end position="18"/>
    </location>
</feature>
<evidence type="ECO:0000313" key="3">
    <source>
        <dbReference type="Proteomes" id="UP000255515"/>
    </source>
</evidence>
<name>A0A380ZUA3_9FLAO</name>
<gene>
    <name evidence="2" type="ORF">NCTC11661_01505</name>
</gene>
<dbReference type="AlphaFoldDB" id="A0A380ZUA3"/>